<evidence type="ECO:0000256" key="5">
    <source>
        <dbReference type="ARBA" id="ARBA00022777"/>
    </source>
</evidence>
<evidence type="ECO:0000256" key="4">
    <source>
        <dbReference type="ARBA" id="ARBA00022741"/>
    </source>
</evidence>
<reference evidence="12" key="2">
    <citation type="submission" date="2025-08" db="UniProtKB">
        <authorList>
            <consortium name="RefSeq"/>
        </authorList>
    </citation>
    <scope>IDENTIFICATION</scope>
    <source>
        <strain evidence="12">J_2021</strain>
        <tissue evidence="12">Erythrocytes</tissue>
    </source>
</reference>
<dbReference type="AlphaFoldDB" id="A0A8J1MRE6"/>
<dbReference type="Gene3D" id="1.10.510.10">
    <property type="entry name" value="Transferase(Phosphotransferase) domain 1"/>
    <property type="match status" value="1"/>
</dbReference>
<dbReference type="GO" id="GO:0005524">
    <property type="term" value="F:ATP binding"/>
    <property type="evidence" value="ECO:0007669"/>
    <property type="project" value="UniProtKB-UniRule"/>
</dbReference>
<sequence>MALVLLSGQEIPKEEKEKKEKIYEEEKKDIHGEADGKHKLKKRSRSPDNSPADGRNQKKIREEAETTLPLNISNYRLLKQLGEGNFGKVMLASYVIKDQLVAVKIIEKKRENIFKFVTREASVLQLADRCPFLCRGMATFQTQSLMLLVLEYISGGTLDDLIKSRGRLTSDQILFYSSELAVGLKFLHANGIVHRDLKPENILVDEDGHLKIADFGLVCTNMFGSKTRRGICGTPGYIPPEVLSNKKYNSGADWWSFGVTLYEMATGTLPFPRTGTEQEQVERIIGGEPEYPEFLSTELRDLLQQLLKKKAVQRLGVYSDICDHPFYSTIDWVEAERRGLLPPVIPTTSVKGLSEENIPFPEEDPSVTHMVSDFNYVDPSWQG</sequence>
<dbReference type="KEGG" id="xla:108712451"/>
<keyword evidence="6 7" id="KW-0067">ATP-binding</keyword>
<keyword evidence="5 12" id="KW-0418">Kinase</keyword>
<dbReference type="GO" id="GO:0004674">
    <property type="term" value="F:protein serine/threonine kinase activity"/>
    <property type="evidence" value="ECO:0000318"/>
    <property type="project" value="GO_Central"/>
</dbReference>
<feature type="region of interest" description="Disordered" evidence="9">
    <location>
        <begin position="1"/>
        <end position="63"/>
    </location>
</feature>
<dbReference type="PANTHER" id="PTHR24351">
    <property type="entry name" value="RIBOSOMAL PROTEIN S6 KINASE"/>
    <property type="match status" value="1"/>
</dbReference>
<dbReference type="InterPro" id="IPR011009">
    <property type="entry name" value="Kinase-like_dom_sf"/>
</dbReference>
<keyword evidence="4 7" id="KW-0547">Nucleotide-binding</keyword>
<dbReference type="InterPro" id="IPR000719">
    <property type="entry name" value="Prot_kinase_dom"/>
</dbReference>
<dbReference type="Proteomes" id="UP000186698">
    <property type="component" value="Chromosome 3S"/>
</dbReference>
<evidence type="ECO:0000256" key="9">
    <source>
        <dbReference type="SAM" id="MobiDB-lite"/>
    </source>
</evidence>
<dbReference type="GO" id="GO:0005737">
    <property type="term" value="C:cytoplasm"/>
    <property type="evidence" value="ECO:0000318"/>
    <property type="project" value="GO_Central"/>
</dbReference>
<keyword evidence="2" id="KW-0597">Phosphoprotein</keyword>
<dbReference type="GO" id="GO:0005634">
    <property type="term" value="C:nucleus"/>
    <property type="evidence" value="ECO:0000318"/>
    <property type="project" value="GO_Central"/>
</dbReference>
<evidence type="ECO:0000256" key="1">
    <source>
        <dbReference type="ARBA" id="ARBA00022527"/>
    </source>
</evidence>
<comment type="similarity">
    <text evidence="8">Belongs to the protein kinase superfamily.</text>
</comment>
<keyword evidence="11" id="KW-1185">Reference proteome</keyword>
<evidence type="ECO:0000313" key="11">
    <source>
        <dbReference type="Proteomes" id="UP000186698"/>
    </source>
</evidence>
<dbReference type="Gene3D" id="3.30.200.20">
    <property type="entry name" value="Phosphorylase Kinase, domain 1"/>
    <property type="match status" value="1"/>
</dbReference>
<feature type="compositionally biased region" description="Basic and acidic residues" evidence="9">
    <location>
        <begin position="11"/>
        <end position="37"/>
    </location>
</feature>
<dbReference type="GeneID" id="108712451"/>
<organism evidence="11 12">
    <name type="scientific">Xenopus laevis</name>
    <name type="common">African clawed frog</name>
    <dbReference type="NCBI Taxonomy" id="8355"/>
    <lineage>
        <taxon>Eukaryota</taxon>
        <taxon>Metazoa</taxon>
        <taxon>Chordata</taxon>
        <taxon>Craniata</taxon>
        <taxon>Vertebrata</taxon>
        <taxon>Euteleostomi</taxon>
        <taxon>Amphibia</taxon>
        <taxon>Batrachia</taxon>
        <taxon>Anura</taxon>
        <taxon>Pipoidea</taxon>
        <taxon>Pipidae</taxon>
        <taxon>Xenopodinae</taxon>
        <taxon>Xenopus</taxon>
        <taxon>Xenopus</taxon>
    </lineage>
</organism>
<evidence type="ECO:0000256" key="2">
    <source>
        <dbReference type="ARBA" id="ARBA00022553"/>
    </source>
</evidence>
<dbReference type="InterPro" id="IPR017441">
    <property type="entry name" value="Protein_kinase_ATP_BS"/>
</dbReference>
<evidence type="ECO:0000256" key="7">
    <source>
        <dbReference type="PROSITE-ProRule" id="PRU10141"/>
    </source>
</evidence>
<keyword evidence="1 8" id="KW-0723">Serine/threonine-protein kinase</keyword>
<feature type="domain" description="Protein kinase" evidence="10">
    <location>
        <begin position="75"/>
        <end position="327"/>
    </location>
</feature>
<dbReference type="PROSITE" id="PS00107">
    <property type="entry name" value="PROTEIN_KINASE_ATP"/>
    <property type="match status" value="1"/>
</dbReference>
<keyword evidence="3" id="KW-0808">Transferase</keyword>
<protein>
    <submittedName>
        <fullName evidence="12">Protein kinase C theta type</fullName>
    </submittedName>
</protein>
<evidence type="ECO:0000259" key="10">
    <source>
        <dbReference type="PROSITE" id="PS50011"/>
    </source>
</evidence>
<dbReference type="PROSITE" id="PS50011">
    <property type="entry name" value="PROTEIN_KINASE_DOM"/>
    <property type="match status" value="1"/>
</dbReference>
<reference evidence="11" key="1">
    <citation type="submission" date="2024-06" db="UniProtKB">
        <authorList>
            <consortium name="RefSeq"/>
        </authorList>
    </citation>
    <scope>NUCLEOTIDE SEQUENCE [LARGE SCALE GENOMIC DNA]</scope>
    <source>
        <strain evidence="11">J_2021</strain>
    </source>
</reference>
<dbReference type="Pfam" id="PF00069">
    <property type="entry name" value="Pkinase"/>
    <property type="match status" value="1"/>
</dbReference>
<name>A0A8J1MRE6_XENLA</name>
<dbReference type="InterPro" id="IPR008271">
    <property type="entry name" value="Ser/Thr_kinase_AS"/>
</dbReference>
<evidence type="ECO:0000256" key="8">
    <source>
        <dbReference type="RuleBase" id="RU000304"/>
    </source>
</evidence>
<dbReference type="SUPFAM" id="SSF56112">
    <property type="entry name" value="Protein kinase-like (PK-like)"/>
    <property type="match status" value="1"/>
</dbReference>
<evidence type="ECO:0000256" key="6">
    <source>
        <dbReference type="ARBA" id="ARBA00022840"/>
    </source>
</evidence>
<evidence type="ECO:0000256" key="3">
    <source>
        <dbReference type="ARBA" id="ARBA00022679"/>
    </source>
</evidence>
<accession>A0A8J1MRE6</accession>
<dbReference type="RefSeq" id="XP_041443953.1">
    <property type="nucleotide sequence ID" value="XM_041588019.1"/>
</dbReference>
<proteinExistence type="inferred from homology"/>
<dbReference type="FunFam" id="1.10.510.10:FF:000571">
    <property type="entry name" value="Maternal embryonic leucine zipper kinase"/>
    <property type="match status" value="1"/>
</dbReference>
<gene>
    <name evidence="12" type="primary">LOC108712451</name>
</gene>
<feature type="binding site" evidence="7">
    <location>
        <position position="104"/>
    </location>
    <ligand>
        <name>ATP</name>
        <dbReference type="ChEBI" id="CHEBI:30616"/>
    </ligand>
</feature>
<dbReference type="SMART" id="SM00220">
    <property type="entry name" value="S_TKc"/>
    <property type="match status" value="1"/>
</dbReference>
<dbReference type="PROSITE" id="PS00108">
    <property type="entry name" value="PROTEIN_KINASE_ST"/>
    <property type="match status" value="1"/>
</dbReference>
<evidence type="ECO:0000313" key="12">
    <source>
        <dbReference type="RefSeq" id="XP_041443953.1"/>
    </source>
</evidence>
<dbReference type="OrthoDB" id="341578at2759"/>